<dbReference type="GO" id="GO:0008270">
    <property type="term" value="F:zinc ion binding"/>
    <property type="evidence" value="ECO:0007669"/>
    <property type="project" value="UniProtKB-KW"/>
</dbReference>
<reference key="1">
    <citation type="journal article" date="2000" name="Nature">
        <title>Sequence and analysis of chromosome 1 of the plant Arabidopsis thaliana.</title>
        <authorList>
            <person name="Theologis A."/>
            <person name="Ecker J.R."/>
            <person name="Palm C.J."/>
            <person name="Federspiel N.A."/>
            <person name="Kaul S."/>
            <person name="White O."/>
            <person name="Alonso J."/>
            <person name="Altafi H."/>
            <person name="Araujo R."/>
            <person name="Bowman C.L."/>
            <person name="Brooks S.Y."/>
            <person name="Buehler E."/>
            <person name="Chan A."/>
            <person name="Chao Q."/>
            <person name="Chen H."/>
            <person name="Cheuk R.F."/>
            <person name="Chin C.W."/>
            <person name="Chung M.K."/>
            <person name="Conn L."/>
            <person name="Conway A.B."/>
            <person name="Conway A.R."/>
            <person name="Creasy T.H."/>
            <person name="Dewar K."/>
            <person name="Dunn P."/>
            <person name="Etgu P."/>
            <person name="Feldblyum T.V."/>
            <person name="Feng J."/>
            <person name="Fong B."/>
            <person name="Fujii C.Y."/>
            <person name="Gill J.E."/>
            <person name="Goldsmith A.D."/>
            <person name="Haas B."/>
            <person name="Hansen N.F."/>
            <person name="Hughes B."/>
            <person name="Huizar L."/>
            <person name="Hunter J.L."/>
            <person name="Jenkins J."/>
            <person name="Johnson-Hopson C."/>
            <person name="Khan S."/>
            <person name="Khaykin E."/>
            <person name="Kim C.J."/>
            <person name="Koo H.L."/>
            <person name="Kremenetskaia I."/>
            <person name="Kurtz D.B."/>
            <person name="Kwan A."/>
            <person name="Lam B."/>
            <person name="Langin-Hooper S."/>
            <person name="Lee A."/>
            <person name="Lee J.M."/>
            <person name="Lenz C.A."/>
            <person name="Li J.H."/>
            <person name="Li Y."/>
            <person name="Lin X."/>
            <person name="Liu S.X."/>
            <person name="Liu Z.A."/>
            <person name="Luros J.S."/>
            <person name="Maiti R."/>
            <person name="Marziali A."/>
            <person name="Militscher J."/>
            <person name="Miranda M."/>
            <person name="Nguyen M."/>
            <person name="Nierman W.C."/>
            <person name="Osborne B.I."/>
            <person name="Pai G."/>
            <person name="Peterson J."/>
            <person name="Pham P.K."/>
            <person name="Rizzo M."/>
            <person name="Rooney T."/>
            <person name="Rowley D."/>
            <person name="Sakano H."/>
            <person name="Salzberg S.L."/>
            <person name="Schwartz J.R."/>
            <person name="Shinn P."/>
            <person name="Southwick A.M."/>
            <person name="Sun H."/>
            <person name="Tallon L.J."/>
            <person name="Tambunga G."/>
            <person name="Toriumi M.J."/>
            <person name="Town C.D."/>
            <person name="Utterback T."/>
            <person name="Van Aken S."/>
            <person name="Vaysberg M."/>
            <person name="Vysotskaia V.S."/>
            <person name="Walker M."/>
            <person name="Wu D."/>
            <person name="Yu G."/>
            <person name="Fraser C.M."/>
            <person name="Venter J.C."/>
            <person name="Davis R.W."/>
        </authorList>
    </citation>
    <scope>NUCLEOTIDE SEQUENCE [LARGE SCALE GENOMIC DNA]</scope>
    <source>
        <strain>cv. Columbia</strain>
    </source>
</reference>
<name>Q9LPA2_ARATH</name>
<keyword evidence="2 4" id="KW-0863">Zinc-finger</keyword>
<dbReference type="InterPro" id="IPR018289">
    <property type="entry name" value="MULE_transposase_dom"/>
</dbReference>
<dbReference type="SMART" id="SM00575">
    <property type="entry name" value="ZnF_PMZ"/>
    <property type="match status" value="1"/>
</dbReference>
<evidence type="ECO:0000256" key="4">
    <source>
        <dbReference type="PROSITE-ProRule" id="PRU00325"/>
    </source>
</evidence>
<keyword evidence="3" id="KW-0862">Zinc</keyword>
<protein>
    <submittedName>
        <fullName evidence="6">T32E20.18</fullName>
    </submittedName>
</protein>
<sequence length="464" mass="53463">MYEDYDLDNKLFKVVLSYKISKKKELPADTPPVIIGNNRQFSAFFGHMKNETTRLCAEVKEKFIVQSTKEGIDGFVECSLTSSLRPNDESRFDYCDDSDGIDFEDEKFSMYGIPPEEEEKPQLLLQNLGIFIEEEKEEATYATLDVSSLELAVGQCFKTEEHLEKQIDSNKGCKWRVRATLVGDSTKLHVRVFKSEFTYSVTKRSSRARQAAHKILRLLYKDYVGGIRPKVVPMHVAKALNKLFQIKVYRTLRKVVLFDGIFLQGKYLWTLLNATTQEYHESLAIISDMHQSIGKAIKTVYPNSSQGICTYHLYKNILVRFKSRDAFGLVRISNLVLFEQHIYSCVEYAKLLRVQDIDAHQVQVTFGASLHFDNLKDRKCSSRRFDLEKIPCVHAIAAAEIIKFSRISMWILLYQSRTSCDNQMFTTRSSTITWKTKVIKSQSALEIAMDKKKPRKRHACGNLN</sequence>
<dbReference type="InterPro" id="IPR007527">
    <property type="entry name" value="Znf_SWIM"/>
</dbReference>
<evidence type="ECO:0000256" key="1">
    <source>
        <dbReference type="ARBA" id="ARBA00022723"/>
    </source>
</evidence>
<evidence type="ECO:0000256" key="3">
    <source>
        <dbReference type="ARBA" id="ARBA00022833"/>
    </source>
</evidence>
<evidence type="ECO:0000259" key="5">
    <source>
        <dbReference type="PROSITE" id="PS50966"/>
    </source>
</evidence>
<proteinExistence type="predicted"/>
<dbReference type="PANTHER" id="PTHR31973">
    <property type="entry name" value="POLYPROTEIN, PUTATIVE-RELATED"/>
    <property type="match status" value="1"/>
</dbReference>
<dbReference type="PROSITE" id="PS50966">
    <property type="entry name" value="ZF_SWIM"/>
    <property type="match status" value="1"/>
</dbReference>
<dbReference type="PANTHER" id="PTHR31973:SF195">
    <property type="entry name" value="MUDR FAMILY TRANSPOSASE"/>
    <property type="match status" value="1"/>
</dbReference>
<dbReference type="Pfam" id="PF10551">
    <property type="entry name" value="MULE"/>
    <property type="match status" value="1"/>
</dbReference>
<reference evidence="6" key="3">
    <citation type="submission" date="2000-06" db="EMBL/GenBank/DDBJ databases">
        <authorList>
            <person name="Cheuk R."/>
            <person name="Shinn P."/>
            <person name="Brooks S."/>
            <person name="Buehler E."/>
            <person name="Chao Q."/>
            <person name="Johnson-Hopson C."/>
            <person name="Khan S."/>
            <person name="Kim C."/>
            <person name="Altafi H."/>
            <person name="Bei B."/>
            <person name="Chin C."/>
            <person name="Chiou J."/>
            <person name="Choi E."/>
            <person name="Conn L."/>
            <person name="Conway A."/>
            <person name="Gonzalez A."/>
            <person name="Hansen N."/>
            <person name="Howing B."/>
            <person name="Koo T."/>
            <person name="Lam B."/>
            <person name="Lee J."/>
            <person name="Lenz C."/>
            <person name="Li J."/>
            <person name="Liu A."/>
            <person name="Liu J."/>
            <person name="Liu S."/>
            <person name="Mukharsky N."/>
            <person name="Nguyen M."/>
            <person name="Palm C."/>
            <person name="Pham P."/>
            <person name="Sakano H."/>
            <person name="Schwartz J."/>
            <person name="Southwick A."/>
            <person name="Thaveri A."/>
            <person name="Toriumi M."/>
            <person name="Vaysberg M."/>
            <person name="Yu G."/>
            <person name="Davis R."/>
            <person name="Federspiel N."/>
            <person name="Theologis A."/>
            <person name="Ecker J."/>
        </authorList>
    </citation>
    <scope>NUCLEOTIDE SEQUENCE</scope>
</reference>
<keyword evidence="1" id="KW-0479">Metal-binding</keyword>
<dbReference type="InterPro" id="IPR006564">
    <property type="entry name" value="Znf_PMZ"/>
</dbReference>
<dbReference type="AlphaFoldDB" id="Q9LPA2"/>
<evidence type="ECO:0000256" key="2">
    <source>
        <dbReference type="ARBA" id="ARBA00022771"/>
    </source>
</evidence>
<reference evidence="6" key="2">
    <citation type="submission" date="2000-02" db="EMBL/GenBank/DDBJ databases">
        <title>Genomic sequence for Arabidopsis thaliana BAC T32E20 from chromosome I.</title>
        <authorList>
            <person name="Shinn P."/>
            <person name="Brooks S."/>
            <person name="Buehler E."/>
            <person name="Chao Q."/>
            <person name="Johnson-Hopson C."/>
            <person name="Khan S."/>
            <person name="Kim C."/>
            <person name="Altafi H."/>
            <person name="Bei Q."/>
            <person name="Chin C."/>
            <person name="Chiou J."/>
            <person name="Choi E."/>
            <person name="Conn L."/>
            <person name="Conway A."/>
            <person name="Gonzales A."/>
            <person name="Hansen N."/>
            <person name="Howing B."/>
            <person name="Koo T."/>
            <person name="Lam B."/>
            <person name="Lee J."/>
            <person name="Lenz C."/>
            <person name="Li J."/>
            <person name="Liu A."/>
            <person name="Liu K."/>
            <person name="Liu S."/>
            <person name="Mukharsky N."/>
            <person name="Nguyen M."/>
            <person name="Palm C."/>
            <person name="Pham P."/>
            <person name="Sakano H."/>
            <person name="Schwartz J."/>
            <person name="Southwick A."/>
            <person name="Thaveri A."/>
            <person name="Toriumi M."/>
            <person name="Vaysberg M."/>
            <person name="Yu G."/>
            <person name="Federspiel N.A."/>
            <person name="Theologis A."/>
            <person name="Ecker J.R."/>
        </authorList>
    </citation>
    <scope>NUCLEOTIDE SEQUENCE</scope>
</reference>
<feature type="domain" description="SWIM-type" evidence="5">
    <location>
        <begin position="366"/>
        <end position="403"/>
    </location>
</feature>
<dbReference type="EMBL" id="AC020646">
    <property type="protein sequence ID" value="AAF79787.1"/>
    <property type="molecule type" value="Genomic_DNA"/>
</dbReference>
<accession>Q9LPA2</accession>
<organism evidence="6">
    <name type="scientific">Arabidopsis thaliana</name>
    <name type="common">Mouse-ear cress</name>
    <dbReference type="NCBI Taxonomy" id="3702"/>
    <lineage>
        <taxon>Eukaryota</taxon>
        <taxon>Viridiplantae</taxon>
        <taxon>Streptophyta</taxon>
        <taxon>Embryophyta</taxon>
        <taxon>Tracheophyta</taxon>
        <taxon>Spermatophyta</taxon>
        <taxon>Magnoliopsida</taxon>
        <taxon>eudicotyledons</taxon>
        <taxon>Gunneridae</taxon>
        <taxon>Pentapetalae</taxon>
        <taxon>rosids</taxon>
        <taxon>malvids</taxon>
        <taxon>Brassicales</taxon>
        <taxon>Brassicaceae</taxon>
        <taxon>Camelineae</taxon>
        <taxon>Arabidopsis</taxon>
    </lineage>
</organism>
<dbReference type="Pfam" id="PF04434">
    <property type="entry name" value="SWIM"/>
    <property type="match status" value="1"/>
</dbReference>
<evidence type="ECO:0000313" key="6">
    <source>
        <dbReference type="EMBL" id="AAF79787.1"/>
    </source>
</evidence>